<dbReference type="CDD" id="cd01127">
    <property type="entry name" value="TrwB_TraG_TraD_VirD4"/>
    <property type="match status" value="1"/>
</dbReference>
<comment type="caution">
    <text evidence="8">The sequence shown here is derived from an EMBL/GenBank/DDBJ whole genome shotgun (WGS) entry which is preliminary data.</text>
</comment>
<keyword evidence="3 6" id="KW-0812">Transmembrane</keyword>
<dbReference type="Pfam" id="PF12696">
    <property type="entry name" value="TraG-D_C"/>
    <property type="match status" value="1"/>
</dbReference>
<evidence type="ECO:0000313" key="9">
    <source>
        <dbReference type="Proteomes" id="UP001081071"/>
    </source>
</evidence>
<evidence type="ECO:0000256" key="2">
    <source>
        <dbReference type="ARBA" id="ARBA00022475"/>
    </source>
</evidence>
<gene>
    <name evidence="8" type="ORF">O4220_00125</name>
</gene>
<accession>A0ABT4MAZ2</accession>
<feature type="domain" description="TraD/TraG TraM recognition site" evidence="7">
    <location>
        <begin position="432"/>
        <end position="541"/>
    </location>
</feature>
<dbReference type="InterPro" id="IPR051539">
    <property type="entry name" value="T4SS-coupling_protein"/>
</dbReference>
<keyword evidence="5 6" id="KW-0472">Membrane</keyword>
<dbReference type="Gene3D" id="3.40.50.300">
    <property type="entry name" value="P-loop containing nucleotide triphosphate hydrolases"/>
    <property type="match status" value="1"/>
</dbReference>
<feature type="transmembrane region" description="Helical" evidence="6">
    <location>
        <begin position="83"/>
        <end position="105"/>
    </location>
</feature>
<proteinExistence type="predicted"/>
<dbReference type="InterPro" id="IPR032689">
    <property type="entry name" value="TraG-D_C"/>
</dbReference>
<evidence type="ECO:0000313" key="8">
    <source>
        <dbReference type="EMBL" id="MCZ4516901.1"/>
    </source>
</evidence>
<dbReference type="InterPro" id="IPR027417">
    <property type="entry name" value="P-loop_NTPase"/>
</dbReference>
<dbReference type="PANTHER" id="PTHR37937">
    <property type="entry name" value="CONJUGATIVE TRANSFER: DNA TRANSPORT"/>
    <property type="match status" value="1"/>
</dbReference>
<protein>
    <submittedName>
        <fullName evidence="8">TraM recognition domain-containing protein</fullName>
    </submittedName>
</protein>
<dbReference type="Proteomes" id="UP001081071">
    <property type="component" value="Unassembled WGS sequence"/>
</dbReference>
<dbReference type="RefSeq" id="WP_269601542.1">
    <property type="nucleotide sequence ID" value="NZ_JAPWIJ010000001.1"/>
</dbReference>
<evidence type="ECO:0000256" key="5">
    <source>
        <dbReference type="ARBA" id="ARBA00023136"/>
    </source>
</evidence>
<organism evidence="8 9">
    <name type="scientific">Rhodococcus ruber</name>
    <dbReference type="NCBI Taxonomy" id="1830"/>
    <lineage>
        <taxon>Bacteria</taxon>
        <taxon>Bacillati</taxon>
        <taxon>Actinomycetota</taxon>
        <taxon>Actinomycetes</taxon>
        <taxon>Mycobacteriales</taxon>
        <taxon>Nocardiaceae</taxon>
        <taxon>Rhodococcus</taxon>
    </lineage>
</organism>
<evidence type="ECO:0000256" key="4">
    <source>
        <dbReference type="ARBA" id="ARBA00022989"/>
    </source>
</evidence>
<evidence type="ECO:0000256" key="6">
    <source>
        <dbReference type="SAM" id="Phobius"/>
    </source>
</evidence>
<name>A0ABT4MAZ2_9NOCA</name>
<keyword evidence="9" id="KW-1185">Reference proteome</keyword>
<reference evidence="8" key="1">
    <citation type="submission" date="2022-12" db="EMBL/GenBank/DDBJ databases">
        <authorList>
            <person name="Krivoruchko A.V."/>
            <person name="Elkin A."/>
        </authorList>
    </citation>
    <scope>NUCLEOTIDE SEQUENCE</scope>
    <source>
        <strain evidence="8">IEGM 1391</strain>
    </source>
</reference>
<sequence>MSTPELRPTPPVLPYGTGPVVGFVAGALVSVVGGGYLSGLLAGTGPALPAGIYGVIPVVVGLFSNPSDPASAWPAGSQPGGPILTWLCIGIIAAACILLGAVVSAKNMARKASRRVRANGFADREALATVGIDEKSAVKKAKATRLSLSDVPVRRIEAAAETTRIGTLYDDKKQGVFLQYRDGVLVEGPTGSGKTWRMFYKAVVEAIGPVVATSTRGDLLRATWAERAAVGRVEVFDPDGLTVYPNKMQWSILDGCDDPEVAMRRAAALVQAMPMDGTSNSSYWNGKAAMLMRGYLYAAAVLDKDLVTLRVWAASRNVKPVHEVLSRDLPDWDADLSQALESKADSSDDMIGACTRLLEPLASPKLMRSLNVPLSESADLRSLITEGRNTVYLISEGGSASAAAMTTVLSAELYHVAKTHGLTQPDDKIDPPLRMVLDEMNNVAAIPNMPSLITDSGGRGIQIWAGVHSRLQNEQRWGHVAGQLLSNESPTRLYLTGLGDADELATISKGLGMRDEYMSASRMAGPRSVPVMAGSDIARMPADQALLRYREAKPIKLHVPSVWDVPVLAARVKANQKAFDEYCATGHEKS</sequence>
<feature type="transmembrane region" description="Helical" evidence="6">
    <location>
        <begin position="12"/>
        <end position="33"/>
    </location>
</feature>
<dbReference type="EMBL" id="JAPWIJ010000001">
    <property type="protein sequence ID" value="MCZ4516901.1"/>
    <property type="molecule type" value="Genomic_DNA"/>
</dbReference>
<keyword evidence="4 6" id="KW-1133">Transmembrane helix</keyword>
<dbReference type="SUPFAM" id="SSF52540">
    <property type="entry name" value="P-loop containing nucleoside triphosphate hydrolases"/>
    <property type="match status" value="1"/>
</dbReference>
<evidence type="ECO:0000259" key="7">
    <source>
        <dbReference type="Pfam" id="PF12696"/>
    </source>
</evidence>
<dbReference type="PANTHER" id="PTHR37937:SF1">
    <property type="entry name" value="CONJUGATIVE TRANSFER: DNA TRANSPORT"/>
    <property type="match status" value="1"/>
</dbReference>
<evidence type="ECO:0000256" key="3">
    <source>
        <dbReference type="ARBA" id="ARBA00022692"/>
    </source>
</evidence>
<feature type="transmembrane region" description="Helical" evidence="6">
    <location>
        <begin position="40"/>
        <end position="63"/>
    </location>
</feature>
<evidence type="ECO:0000256" key="1">
    <source>
        <dbReference type="ARBA" id="ARBA00004651"/>
    </source>
</evidence>
<keyword evidence="2" id="KW-1003">Cell membrane</keyword>
<comment type="subcellular location">
    <subcellularLocation>
        <location evidence="1">Cell membrane</location>
        <topology evidence="1">Multi-pass membrane protein</topology>
    </subcellularLocation>
</comment>